<dbReference type="Pfam" id="PF05721">
    <property type="entry name" value="PhyH"/>
    <property type="match status" value="1"/>
</dbReference>
<comment type="caution">
    <text evidence="1">The sequence shown here is derived from an EMBL/GenBank/DDBJ whole genome shotgun (WGS) entry which is preliminary data.</text>
</comment>
<keyword evidence="1" id="KW-0560">Oxidoreductase</keyword>
<dbReference type="RefSeq" id="WP_193932396.1">
    <property type="nucleotide sequence ID" value="NZ_CAWPMZ010000057.1"/>
</dbReference>
<reference evidence="1 2" key="1">
    <citation type="submission" date="2020-10" db="EMBL/GenBank/DDBJ databases">
        <authorList>
            <person name="Castelo-Branco R."/>
            <person name="Eusebio N."/>
            <person name="Adriana R."/>
            <person name="Vieira A."/>
            <person name="Brugerolle De Fraissinette N."/>
            <person name="Rezende De Castro R."/>
            <person name="Schneider M.P."/>
            <person name="Vasconcelos V."/>
            <person name="Leao P.N."/>
        </authorList>
    </citation>
    <scope>NUCLEOTIDE SEQUENCE [LARGE SCALE GENOMIC DNA]</scope>
    <source>
        <strain evidence="1 2">LEGE 06123</strain>
    </source>
</reference>
<dbReference type="InterPro" id="IPR008775">
    <property type="entry name" value="Phytyl_CoA_dOase-like"/>
</dbReference>
<dbReference type="Proteomes" id="UP000651156">
    <property type="component" value="Unassembled WGS sequence"/>
</dbReference>
<keyword evidence="2" id="KW-1185">Reference proteome</keyword>
<dbReference type="PANTHER" id="PTHR20883">
    <property type="entry name" value="PHYTANOYL-COA DIOXYGENASE DOMAIN CONTAINING 1"/>
    <property type="match status" value="1"/>
</dbReference>
<dbReference type="Gene3D" id="2.60.120.620">
    <property type="entry name" value="q2cbj1_9rhob like domain"/>
    <property type="match status" value="1"/>
</dbReference>
<evidence type="ECO:0000313" key="2">
    <source>
        <dbReference type="Proteomes" id="UP000651156"/>
    </source>
</evidence>
<evidence type="ECO:0000313" key="1">
    <source>
        <dbReference type="EMBL" id="MBE9191247.1"/>
    </source>
</evidence>
<name>A0ABR9USH7_9CHRO</name>
<proteinExistence type="predicted"/>
<gene>
    <name evidence="1" type="ORF">IQ230_12965</name>
</gene>
<dbReference type="SUPFAM" id="SSF51197">
    <property type="entry name" value="Clavaminate synthase-like"/>
    <property type="match status" value="1"/>
</dbReference>
<accession>A0ABR9USH7</accession>
<dbReference type="EMBL" id="JADEWN010000029">
    <property type="protein sequence ID" value="MBE9191247.1"/>
    <property type="molecule type" value="Genomic_DNA"/>
</dbReference>
<dbReference type="GO" id="GO:0051213">
    <property type="term" value="F:dioxygenase activity"/>
    <property type="evidence" value="ECO:0007669"/>
    <property type="project" value="UniProtKB-KW"/>
</dbReference>
<organism evidence="1 2">
    <name type="scientific">Gloeocapsopsis crepidinum LEGE 06123</name>
    <dbReference type="NCBI Taxonomy" id="588587"/>
    <lineage>
        <taxon>Bacteria</taxon>
        <taxon>Bacillati</taxon>
        <taxon>Cyanobacteriota</taxon>
        <taxon>Cyanophyceae</taxon>
        <taxon>Oscillatoriophycideae</taxon>
        <taxon>Chroococcales</taxon>
        <taxon>Chroococcaceae</taxon>
        <taxon>Gloeocapsopsis</taxon>
    </lineage>
</organism>
<protein>
    <submittedName>
        <fullName evidence="1">Phytanoyl-CoA dioxygenase family protein</fullName>
    </submittedName>
</protein>
<keyword evidence="1" id="KW-0223">Dioxygenase</keyword>
<sequence length="295" mass="33765">MQTLTPRLTEAQLALLPTEEDIAFYEEHGWYISQKVIPDEVIDAAIQGSEKYYRGDRDYRLAVESGFSDWKPEDGDNIVRNNEFVSLQNQQLRLLALQPIIGAIAARLARTTQIRLLDDQLVYKPPSKKRQSAVGWHADGAYWATCSSPNLLTAWIPFHDCDETRGPLVVIDGSHKWSGLQDIRYFNQQNLTETEQKFYAPGRKITKVPMTLQKGQVSFHHRWTIHGSYSNYSTSPRLALAVHLQDAANHYRPFRNHQGKEIHIFDEVLCRKLANGDPDFSDPKVFPVLWTEASS</sequence>
<dbReference type="PANTHER" id="PTHR20883:SF48">
    <property type="entry name" value="ECTOINE DIOXYGENASE"/>
    <property type="match status" value="1"/>
</dbReference>